<proteinExistence type="inferred from homology"/>
<comment type="similarity">
    <text evidence="1 2">Belongs to the BolA/IbaG family.</text>
</comment>
<dbReference type="Proteomes" id="UP001161422">
    <property type="component" value="Unassembled WGS sequence"/>
</dbReference>
<dbReference type="InterPro" id="IPR050961">
    <property type="entry name" value="BolA/IbaG_stress_morph_reg"/>
</dbReference>
<reference evidence="3" key="2">
    <citation type="submission" date="2023-01" db="EMBL/GenBank/DDBJ databases">
        <title>Draft genome sequence of Paraferrimonas sedimenticola strain NBRC 101628.</title>
        <authorList>
            <person name="Sun Q."/>
            <person name="Mori K."/>
        </authorList>
    </citation>
    <scope>NUCLEOTIDE SEQUENCE</scope>
    <source>
        <strain evidence="3">NBRC 101628</strain>
    </source>
</reference>
<keyword evidence="4" id="KW-1185">Reference proteome</keyword>
<dbReference type="PANTHER" id="PTHR46229:SF4">
    <property type="entry name" value="ACID STRESS PROTEIN IBAG"/>
    <property type="match status" value="1"/>
</dbReference>
<accession>A0AA37RVV0</accession>
<comment type="caution">
    <text evidence="3">The sequence shown here is derived from an EMBL/GenBank/DDBJ whole genome shotgun (WGS) entry which is preliminary data.</text>
</comment>
<dbReference type="AlphaFoldDB" id="A0AA37RVV0"/>
<dbReference type="Pfam" id="PF01722">
    <property type="entry name" value="BolA"/>
    <property type="match status" value="1"/>
</dbReference>
<dbReference type="Gene3D" id="3.30.300.90">
    <property type="entry name" value="BolA-like"/>
    <property type="match status" value="1"/>
</dbReference>
<dbReference type="InterPro" id="IPR036065">
    <property type="entry name" value="BolA-like_sf"/>
</dbReference>
<protein>
    <recommendedName>
        <fullName evidence="5">Acid stress-induced BolA-like protein IbaG/YrbA</fullName>
    </recommendedName>
</protein>
<dbReference type="PANTHER" id="PTHR46229">
    <property type="entry name" value="BOLA TRANSCRIPTION REGULATOR"/>
    <property type="match status" value="1"/>
</dbReference>
<dbReference type="RefSeq" id="WP_095506388.1">
    <property type="nucleotide sequence ID" value="NZ_BSNC01000003.1"/>
</dbReference>
<gene>
    <name evidence="3" type="primary">yrbA</name>
    <name evidence="3" type="ORF">GCM10007895_11250</name>
</gene>
<evidence type="ECO:0008006" key="5">
    <source>
        <dbReference type="Google" id="ProtNLM"/>
    </source>
</evidence>
<dbReference type="InterPro" id="IPR002634">
    <property type="entry name" value="BolA"/>
</dbReference>
<dbReference type="PIRSF" id="PIRSF003113">
    <property type="entry name" value="BolA"/>
    <property type="match status" value="1"/>
</dbReference>
<dbReference type="SUPFAM" id="SSF82657">
    <property type="entry name" value="BolA-like"/>
    <property type="match status" value="1"/>
</dbReference>
<evidence type="ECO:0000313" key="4">
    <source>
        <dbReference type="Proteomes" id="UP001161422"/>
    </source>
</evidence>
<evidence type="ECO:0000256" key="2">
    <source>
        <dbReference type="RuleBase" id="RU003860"/>
    </source>
</evidence>
<name>A0AA37RVV0_9GAMM</name>
<sequence length="83" mass="9314">MDCEQVKAILTDAIEAEDIIVSQDGTHYKIIVVGDQFDGMSRVVQQQTVYAPLMDKIQDGTLHAITIKAFTSAQWQREKIFNG</sequence>
<evidence type="ECO:0000256" key="1">
    <source>
        <dbReference type="ARBA" id="ARBA00005578"/>
    </source>
</evidence>
<evidence type="ECO:0000313" key="3">
    <source>
        <dbReference type="EMBL" id="GLP95819.1"/>
    </source>
</evidence>
<reference evidence="3" key="1">
    <citation type="journal article" date="2014" name="Int. J. Syst. Evol. Microbiol.">
        <title>Complete genome sequence of Corynebacterium casei LMG S-19264T (=DSM 44701T), isolated from a smear-ripened cheese.</title>
        <authorList>
            <consortium name="US DOE Joint Genome Institute (JGI-PGF)"/>
            <person name="Walter F."/>
            <person name="Albersmeier A."/>
            <person name="Kalinowski J."/>
            <person name="Ruckert C."/>
        </authorList>
    </citation>
    <scope>NUCLEOTIDE SEQUENCE</scope>
    <source>
        <strain evidence="3">NBRC 101628</strain>
    </source>
</reference>
<organism evidence="3 4">
    <name type="scientific">Paraferrimonas sedimenticola</name>
    <dbReference type="NCBI Taxonomy" id="375674"/>
    <lineage>
        <taxon>Bacteria</taxon>
        <taxon>Pseudomonadati</taxon>
        <taxon>Pseudomonadota</taxon>
        <taxon>Gammaproteobacteria</taxon>
        <taxon>Alteromonadales</taxon>
        <taxon>Ferrimonadaceae</taxon>
        <taxon>Paraferrimonas</taxon>
    </lineage>
</organism>
<dbReference type="EMBL" id="BSNC01000003">
    <property type="protein sequence ID" value="GLP95819.1"/>
    <property type="molecule type" value="Genomic_DNA"/>
</dbReference>